<sequence>MIDCIEIFIQRPTNLDARASTWSNYKNHYTLKFLIGITPYGSVMLGGQVSDREITARSGFYELLDVGDLVLADRGFLIANELTAHGASLAIPPFAKGKKKWNVREDSKSLAYMLRGQSSVHTDSILTICAAFTNLLPKLVNVRVAFCQDTCGSANALWTAECLGCVKPIIVLDKRGKDSLTAFLPERIKHPWPLAYIAVPAFCSNAVRIWKLNSTIF</sequence>
<dbReference type="Proteomes" id="UP001164746">
    <property type="component" value="Chromosome 7"/>
</dbReference>
<keyword evidence="5" id="KW-1185">Reference proteome</keyword>
<dbReference type="PANTHER" id="PTHR23080:SF143">
    <property type="entry name" value="SI:DKEY-56D12.4"/>
    <property type="match status" value="1"/>
</dbReference>
<reference evidence="4" key="1">
    <citation type="submission" date="2022-11" db="EMBL/GenBank/DDBJ databases">
        <title>Centuries of genome instability and evolution in soft-shell clam transmissible cancer (bioRxiv).</title>
        <authorList>
            <person name="Hart S.F.M."/>
            <person name="Yonemitsu M.A."/>
            <person name="Giersch R.M."/>
            <person name="Beal B.F."/>
            <person name="Arriagada G."/>
            <person name="Davis B.W."/>
            <person name="Ostrander E.A."/>
            <person name="Goff S.P."/>
            <person name="Metzger M.J."/>
        </authorList>
    </citation>
    <scope>NUCLEOTIDE SEQUENCE</scope>
    <source>
        <strain evidence="4">MELC-2E11</strain>
        <tissue evidence="4">Siphon/mantle</tissue>
    </source>
</reference>
<dbReference type="Pfam" id="PF13359">
    <property type="entry name" value="DDE_Tnp_4"/>
    <property type="match status" value="1"/>
</dbReference>
<dbReference type="InterPro" id="IPR027806">
    <property type="entry name" value="HARBI1_dom"/>
</dbReference>
<evidence type="ECO:0000256" key="1">
    <source>
        <dbReference type="ARBA" id="ARBA00001968"/>
    </source>
</evidence>
<protein>
    <recommendedName>
        <fullName evidence="3">DDE Tnp4 domain-containing protein</fullName>
    </recommendedName>
</protein>
<gene>
    <name evidence="4" type="ORF">MAR_035696</name>
</gene>
<organism evidence="4 5">
    <name type="scientific">Mya arenaria</name>
    <name type="common">Soft-shell clam</name>
    <dbReference type="NCBI Taxonomy" id="6604"/>
    <lineage>
        <taxon>Eukaryota</taxon>
        <taxon>Metazoa</taxon>
        <taxon>Spiralia</taxon>
        <taxon>Lophotrochozoa</taxon>
        <taxon>Mollusca</taxon>
        <taxon>Bivalvia</taxon>
        <taxon>Autobranchia</taxon>
        <taxon>Heteroconchia</taxon>
        <taxon>Euheterodonta</taxon>
        <taxon>Imparidentia</taxon>
        <taxon>Neoheterodontei</taxon>
        <taxon>Myida</taxon>
        <taxon>Myoidea</taxon>
        <taxon>Myidae</taxon>
        <taxon>Mya</taxon>
    </lineage>
</organism>
<comment type="cofactor">
    <cofactor evidence="1">
        <name>a divalent metal cation</name>
        <dbReference type="ChEBI" id="CHEBI:60240"/>
    </cofactor>
</comment>
<dbReference type="EMBL" id="CP111018">
    <property type="protein sequence ID" value="WAR10620.1"/>
    <property type="molecule type" value="Genomic_DNA"/>
</dbReference>
<proteinExistence type="predicted"/>
<feature type="domain" description="DDE Tnp4" evidence="3">
    <location>
        <begin position="2"/>
        <end position="84"/>
    </location>
</feature>
<name>A0ABY7ELB0_MYAAR</name>
<evidence type="ECO:0000313" key="5">
    <source>
        <dbReference type="Proteomes" id="UP001164746"/>
    </source>
</evidence>
<evidence type="ECO:0000256" key="2">
    <source>
        <dbReference type="ARBA" id="ARBA00022723"/>
    </source>
</evidence>
<evidence type="ECO:0000313" key="4">
    <source>
        <dbReference type="EMBL" id="WAR10620.1"/>
    </source>
</evidence>
<evidence type="ECO:0000259" key="3">
    <source>
        <dbReference type="Pfam" id="PF13359"/>
    </source>
</evidence>
<keyword evidence="2" id="KW-0479">Metal-binding</keyword>
<dbReference type="PANTHER" id="PTHR23080">
    <property type="entry name" value="THAP DOMAIN PROTEIN"/>
    <property type="match status" value="1"/>
</dbReference>
<accession>A0ABY7ELB0</accession>